<dbReference type="Gene3D" id="3.30.720.110">
    <property type="match status" value="1"/>
</dbReference>
<dbReference type="EMBL" id="JAIRAU010000011">
    <property type="protein sequence ID" value="MBZ5709907.1"/>
    <property type="molecule type" value="Genomic_DNA"/>
</dbReference>
<dbReference type="InterPro" id="IPR004360">
    <property type="entry name" value="Glyas_Fos-R_dOase_dom"/>
</dbReference>
<dbReference type="SUPFAM" id="SSF54593">
    <property type="entry name" value="Glyoxalase/Bleomycin resistance protein/Dihydroxybiphenyl dioxygenase"/>
    <property type="match status" value="1"/>
</dbReference>
<feature type="domain" description="VOC" evidence="1">
    <location>
        <begin position="5"/>
        <end position="146"/>
    </location>
</feature>
<dbReference type="PROSITE" id="PS51819">
    <property type="entry name" value="VOC"/>
    <property type="match status" value="1"/>
</dbReference>
<dbReference type="InterPro" id="IPR037523">
    <property type="entry name" value="VOC_core"/>
</dbReference>
<proteinExistence type="predicted"/>
<dbReference type="PANTHER" id="PTHR34109">
    <property type="entry name" value="BNAUNNG04460D PROTEIN-RELATED"/>
    <property type="match status" value="1"/>
</dbReference>
<dbReference type="Gene3D" id="3.30.720.120">
    <property type="match status" value="1"/>
</dbReference>
<reference evidence="2" key="1">
    <citation type="submission" date="2021-08" db="EMBL/GenBank/DDBJ databases">
        <authorList>
            <person name="Stevens D.C."/>
        </authorList>
    </citation>
    <scope>NUCLEOTIDE SEQUENCE</scope>
    <source>
        <strain evidence="2">DSM 53165</strain>
    </source>
</reference>
<name>A0ABS7TP51_9BACT</name>
<dbReference type="PANTHER" id="PTHR34109:SF1">
    <property type="entry name" value="VOC DOMAIN-CONTAINING PROTEIN"/>
    <property type="match status" value="1"/>
</dbReference>
<gene>
    <name evidence="2" type="ORF">K7C98_11645</name>
</gene>
<evidence type="ECO:0000259" key="1">
    <source>
        <dbReference type="PROSITE" id="PS51819"/>
    </source>
</evidence>
<dbReference type="Proteomes" id="UP001139031">
    <property type="component" value="Unassembled WGS sequence"/>
</dbReference>
<organism evidence="2 3">
    <name type="scientific">Nannocystis pusilla</name>
    <dbReference type="NCBI Taxonomy" id="889268"/>
    <lineage>
        <taxon>Bacteria</taxon>
        <taxon>Pseudomonadati</taxon>
        <taxon>Myxococcota</taxon>
        <taxon>Polyangia</taxon>
        <taxon>Nannocystales</taxon>
        <taxon>Nannocystaceae</taxon>
        <taxon>Nannocystis</taxon>
    </lineage>
</organism>
<comment type="caution">
    <text evidence="2">The sequence shown here is derived from an EMBL/GenBank/DDBJ whole genome shotgun (WGS) entry which is preliminary data.</text>
</comment>
<evidence type="ECO:0000313" key="3">
    <source>
        <dbReference type="Proteomes" id="UP001139031"/>
    </source>
</evidence>
<accession>A0ABS7TP51</accession>
<evidence type="ECO:0000313" key="2">
    <source>
        <dbReference type="EMBL" id="MBZ5709907.1"/>
    </source>
</evidence>
<dbReference type="RefSeq" id="WP_224191679.1">
    <property type="nucleotide sequence ID" value="NZ_JAIRAU010000011.1"/>
</dbReference>
<sequence length="155" mass="17226">MKSTPAGWPRISSCIFYDDPAAAIDWLCRAFGFEVRLKVEGEGGSIEHSELVFGEGLIMVGGTQRRDPGREGYQAKHISPRAADGGNTQTLCVFVDDVDAHCARARASGARVFREPNTEDYGEDYWADRSYGALDPEGHQWWFMQRVRDPRPSGG</sequence>
<dbReference type="Pfam" id="PF00903">
    <property type="entry name" value="Glyoxalase"/>
    <property type="match status" value="1"/>
</dbReference>
<dbReference type="InterPro" id="IPR029068">
    <property type="entry name" value="Glyas_Bleomycin-R_OHBP_Dase"/>
</dbReference>
<keyword evidence="3" id="KW-1185">Reference proteome</keyword>
<protein>
    <submittedName>
        <fullName evidence="2">VOC family protein</fullName>
    </submittedName>
</protein>